<gene>
    <name evidence="9" type="ORF">EDD18DRAFT_1199886</name>
</gene>
<keyword evidence="3" id="KW-0378">Hydrolase</keyword>
<dbReference type="PRINTS" id="PR00704">
    <property type="entry name" value="CALPAIN"/>
</dbReference>
<evidence type="ECO:0000256" key="4">
    <source>
        <dbReference type="ARBA" id="ARBA00022807"/>
    </source>
</evidence>
<feature type="compositionally biased region" description="Polar residues" evidence="7">
    <location>
        <begin position="92"/>
        <end position="116"/>
    </location>
</feature>
<dbReference type="SUPFAM" id="SSF54001">
    <property type="entry name" value="Cysteine proteinases"/>
    <property type="match status" value="1"/>
</dbReference>
<dbReference type="InterPro" id="IPR022684">
    <property type="entry name" value="Calpain_cysteine_protease"/>
</dbReference>
<evidence type="ECO:0000256" key="7">
    <source>
        <dbReference type="SAM" id="MobiDB-lite"/>
    </source>
</evidence>
<comment type="similarity">
    <text evidence="1">Belongs to the peptidase C2 family. PalB/RIM13 subfamily.</text>
</comment>
<dbReference type="EMBL" id="JAUEPU010000060">
    <property type="protein sequence ID" value="KAK0483098.1"/>
    <property type="molecule type" value="Genomic_DNA"/>
</dbReference>
<dbReference type="Gene3D" id="1.20.58.80">
    <property type="entry name" value="Phosphotransferase system, lactose/cellobiose-type IIA subunit"/>
    <property type="match status" value="1"/>
</dbReference>
<evidence type="ECO:0000313" key="9">
    <source>
        <dbReference type="EMBL" id="KAK0483098.1"/>
    </source>
</evidence>
<comment type="caution">
    <text evidence="6">Lacks conserved residue(s) required for the propagation of feature annotation.</text>
</comment>
<dbReference type="PANTHER" id="PTHR46143:SF1">
    <property type="entry name" value="CALPAIN-7"/>
    <property type="match status" value="1"/>
</dbReference>
<evidence type="ECO:0000256" key="1">
    <source>
        <dbReference type="ARBA" id="ARBA00010193"/>
    </source>
</evidence>
<evidence type="ECO:0000256" key="3">
    <source>
        <dbReference type="ARBA" id="ARBA00022801"/>
    </source>
</evidence>
<dbReference type="InterPro" id="IPR007330">
    <property type="entry name" value="MIT_dom"/>
</dbReference>
<dbReference type="SUPFAM" id="SSF116846">
    <property type="entry name" value="MIT domain"/>
    <property type="match status" value="1"/>
</dbReference>
<comment type="caution">
    <text evidence="9">The sequence shown here is derived from an EMBL/GenBank/DDBJ whole genome shotgun (WGS) entry which is preliminary data.</text>
</comment>
<dbReference type="Pfam" id="PF04212">
    <property type="entry name" value="MIT"/>
    <property type="match status" value="1"/>
</dbReference>
<dbReference type="PANTHER" id="PTHR46143">
    <property type="entry name" value="CALPAIN-7"/>
    <property type="match status" value="1"/>
</dbReference>
<evidence type="ECO:0000256" key="2">
    <source>
        <dbReference type="ARBA" id="ARBA00022670"/>
    </source>
</evidence>
<accession>A0AA39PH05</accession>
<evidence type="ECO:0000256" key="6">
    <source>
        <dbReference type="PROSITE-ProRule" id="PRU00239"/>
    </source>
</evidence>
<sequence>MVTGKLPGLLPCCQLMQKATKSPQSEEAENTYSKAAKAELGKKYDIAFRLYIKAAEIFLHLSRSNDAREQERSKWKTSASKALERAEKIKAFTQQKATSPSSSQSTGTENRSNMTLTPVGVDHFSEREQYYVLQKGSVVNGLKFPLWDEKGPGSKSTLLYEDPDGQPSLSPEQVELSTVWRRPDAEFLCLSSDQRALPIRPQDIVQQVVTDCSVCASLSVSLEHSRRFPLRSSSCLYYSSKTGRCDVKVLLNGASRRVFIDDKLPYHPSLSSLMCMTCRVQEGSDLPRSVIWPSLIEKAYMKLMGGYDFPGSCVVILIPQWIPEQLDIQSSNFEREKTWSKLLEGFTRGDCVLTLGTGARSGIRWDSVDILSSHSYAVIDVEENDKERLLTVLDPWISPDDDKQVTRILRIPWSDVLVVFDGIYLSWDPQGWKNSLTFHGRWKKKACDNGCTRQLRANFSFTDGTATDDEIWVLLTRHLSTSRETSEFIALQVETDDDNIKVCDNSLLSAKGVYTNSTHVLVKSRISKHQPSGTLVILASYDGKSQDVGFTLTVYARSAVTISWDTNVPIPPFTTKIDSSFTQKNAGGNSTFPTYMVNPQYHLQIHPMAHIRSKSKVDLTMHTVKDLPVNITVVWSQGLRVFELAEKDVVSSSGAYSYGLARLSQQLGAGDYNVILSALEPHKTGPYLLKVESTSRFDLTPITQEGVGMYSRVIRGAWDVDTAVGGPSFKQYAHNPIYEVDCPSAAQMKVRLQLVRPSSSSPLNITIYPAGASEYTASHLATSGAYDDAISGVVTPQISLNRGKYWIIPSTFNPGIEAAFQLIVYSSVSGVEVELRPKCIKSWI</sequence>
<dbReference type="Gene3D" id="2.60.120.380">
    <property type="match status" value="2"/>
</dbReference>
<evidence type="ECO:0000313" key="10">
    <source>
        <dbReference type="Proteomes" id="UP001175228"/>
    </source>
</evidence>
<dbReference type="AlphaFoldDB" id="A0AA39PH05"/>
<feature type="region of interest" description="Disordered" evidence="7">
    <location>
        <begin position="90"/>
        <end position="116"/>
    </location>
</feature>
<dbReference type="SMART" id="SM00720">
    <property type="entry name" value="calpain_III"/>
    <property type="match status" value="1"/>
</dbReference>
<dbReference type="InterPro" id="IPR036213">
    <property type="entry name" value="Calpain_III_sf"/>
</dbReference>
<dbReference type="InterPro" id="IPR038765">
    <property type="entry name" value="Papain-like_cys_pep_sf"/>
</dbReference>
<dbReference type="InterPro" id="IPR001300">
    <property type="entry name" value="Peptidase_C2_calpain_cat"/>
</dbReference>
<dbReference type="GO" id="GO:0006508">
    <property type="term" value="P:proteolysis"/>
    <property type="evidence" value="ECO:0007669"/>
    <property type="project" value="UniProtKB-KW"/>
</dbReference>
<reference evidence="9" key="1">
    <citation type="submission" date="2023-06" db="EMBL/GenBank/DDBJ databases">
        <authorList>
            <consortium name="Lawrence Berkeley National Laboratory"/>
            <person name="Ahrendt S."/>
            <person name="Sahu N."/>
            <person name="Indic B."/>
            <person name="Wong-Bajracharya J."/>
            <person name="Merenyi Z."/>
            <person name="Ke H.-M."/>
            <person name="Monk M."/>
            <person name="Kocsube S."/>
            <person name="Drula E."/>
            <person name="Lipzen A."/>
            <person name="Balint B."/>
            <person name="Henrissat B."/>
            <person name="Andreopoulos B."/>
            <person name="Martin F.M."/>
            <person name="Harder C.B."/>
            <person name="Rigling D."/>
            <person name="Ford K.L."/>
            <person name="Foster G.D."/>
            <person name="Pangilinan J."/>
            <person name="Papanicolaou A."/>
            <person name="Barry K."/>
            <person name="LaButti K."/>
            <person name="Viragh M."/>
            <person name="Koriabine M."/>
            <person name="Yan M."/>
            <person name="Riley R."/>
            <person name="Champramary S."/>
            <person name="Plett K.L."/>
            <person name="Tsai I.J."/>
            <person name="Slot J."/>
            <person name="Sipos G."/>
            <person name="Plett J."/>
            <person name="Nagy L.G."/>
            <person name="Grigoriev I.V."/>
        </authorList>
    </citation>
    <scope>NUCLEOTIDE SEQUENCE</scope>
    <source>
        <strain evidence="9">HWK02</strain>
    </source>
</reference>
<dbReference type="InterPro" id="IPR022683">
    <property type="entry name" value="Calpain_III"/>
</dbReference>
<dbReference type="InterPro" id="IPR051297">
    <property type="entry name" value="PalB/RIM13"/>
</dbReference>
<proteinExistence type="inferred from homology"/>
<feature type="active site" evidence="5">
    <location>
        <position position="212"/>
    </location>
</feature>
<dbReference type="SMART" id="SM00230">
    <property type="entry name" value="CysPc"/>
    <property type="match status" value="1"/>
</dbReference>
<dbReference type="InterPro" id="IPR036181">
    <property type="entry name" value="MIT_dom_sf"/>
</dbReference>
<dbReference type="SUPFAM" id="SSF49758">
    <property type="entry name" value="Calpain large subunit, middle domain (domain III)"/>
    <property type="match status" value="3"/>
</dbReference>
<evidence type="ECO:0000259" key="8">
    <source>
        <dbReference type="PROSITE" id="PS50203"/>
    </source>
</evidence>
<feature type="domain" description="Calpain catalytic" evidence="8">
    <location>
        <begin position="145"/>
        <end position="432"/>
    </location>
</feature>
<dbReference type="Pfam" id="PF00648">
    <property type="entry name" value="Peptidase_C2"/>
    <property type="match status" value="1"/>
</dbReference>
<organism evidence="9 10">
    <name type="scientific">Armillaria luteobubalina</name>
    <dbReference type="NCBI Taxonomy" id="153913"/>
    <lineage>
        <taxon>Eukaryota</taxon>
        <taxon>Fungi</taxon>
        <taxon>Dikarya</taxon>
        <taxon>Basidiomycota</taxon>
        <taxon>Agaricomycotina</taxon>
        <taxon>Agaricomycetes</taxon>
        <taxon>Agaricomycetidae</taxon>
        <taxon>Agaricales</taxon>
        <taxon>Marasmiineae</taxon>
        <taxon>Physalacriaceae</taxon>
        <taxon>Armillaria</taxon>
    </lineage>
</organism>
<dbReference type="Proteomes" id="UP001175228">
    <property type="component" value="Unassembled WGS sequence"/>
</dbReference>
<name>A0AA39PH05_9AGAR</name>
<keyword evidence="4" id="KW-0788">Thiol protease</keyword>
<keyword evidence="10" id="KW-1185">Reference proteome</keyword>
<evidence type="ECO:0000256" key="5">
    <source>
        <dbReference type="PIRSR" id="PIRSR622684-1"/>
    </source>
</evidence>
<dbReference type="PROSITE" id="PS50203">
    <property type="entry name" value="CALPAIN_CAT"/>
    <property type="match status" value="1"/>
</dbReference>
<protein>
    <recommendedName>
        <fullName evidence="8">Calpain catalytic domain-containing protein</fullName>
    </recommendedName>
</protein>
<dbReference type="GO" id="GO:0004198">
    <property type="term" value="F:calcium-dependent cysteine-type endopeptidase activity"/>
    <property type="evidence" value="ECO:0007669"/>
    <property type="project" value="InterPro"/>
</dbReference>
<keyword evidence="2" id="KW-0645">Protease</keyword>